<dbReference type="EMBL" id="AMQM01000335">
    <property type="status" value="NOT_ANNOTATED_CDS"/>
    <property type="molecule type" value="Genomic_DNA"/>
</dbReference>
<accession>T1FX01</accession>
<dbReference type="EMBL" id="AMQM01000336">
    <property type="status" value="NOT_ANNOTATED_CDS"/>
    <property type="molecule type" value="Genomic_DNA"/>
</dbReference>
<dbReference type="PROSITE" id="PS51507">
    <property type="entry name" value="IRF_2"/>
    <property type="match status" value="1"/>
</dbReference>
<dbReference type="PRINTS" id="PR00267">
    <property type="entry name" value="INTFRNREGFCT"/>
</dbReference>
<dbReference type="Proteomes" id="UP000015101">
    <property type="component" value="Unassembled WGS sequence"/>
</dbReference>
<dbReference type="CTD" id="20213349"/>
<dbReference type="OMA" id="FLEWARN"/>
<protein>
    <recommendedName>
        <fullName evidence="1">IRF tryptophan pentad repeat domain-containing protein</fullName>
    </recommendedName>
</protein>
<reference evidence="2 4" key="2">
    <citation type="journal article" date="2013" name="Nature">
        <title>Insights into bilaterian evolution from three spiralian genomes.</title>
        <authorList>
            <person name="Simakov O."/>
            <person name="Marletaz F."/>
            <person name="Cho S.J."/>
            <person name="Edsinger-Gonzales E."/>
            <person name="Havlak P."/>
            <person name="Hellsten U."/>
            <person name="Kuo D.H."/>
            <person name="Larsson T."/>
            <person name="Lv J."/>
            <person name="Arendt D."/>
            <person name="Savage R."/>
            <person name="Osoegawa K."/>
            <person name="de Jong P."/>
            <person name="Grimwood J."/>
            <person name="Chapman J.A."/>
            <person name="Shapiro H."/>
            <person name="Aerts A."/>
            <person name="Otillar R.P."/>
            <person name="Terry A.Y."/>
            <person name="Boore J.L."/>
            <person name="Grigoriev I.V."/>
            <person name="Lindberg D.R."/>
            <person name="Seaver E.C."/>
            <person name="Weisblat D.A."/>
            <person name="Putnam N.H."/>
            <person name="Rokhsar D.S."/>
        </authorList>
    </citation>
    <scope>NUCLEOTIDE SEQUENCE</scope>
</reference>
<dbReference type="GeneID" id="20213349"/>
<dbReference type="HOGENOM" id="CLU_056386_3_1_1"/>
<name>T1FX01_HELRO</name>
<dbReference type="EnsemblMetazoa" id="HelroT62390">
    <property type="protein sequence ID" value="HelroP62390"/>
    <property type="gene ID" value="HelroG62390"/>
</dbReference>
<dbReference type="KEGG" id="hro:HELRODRAFT_62390"/>
<feature type="domain" description="IRF tryptophan pentad repeat" evidence="1">
    <location>
        <begin position="1"/>
        <end position="108"/>
    </location>
</feature>
<dbReference type="EMBL" id="KB095811">
    <property type="protein sequence ID" value="ESO13131.1"/>
    <property type="molecule type" value="Genomic_DNA"/>
</dbReference>
<gene>
    <name evidence="3" type="primary">20213349</name>
    <name evidence="2" type="ORF">HELRODRAFT_62390</name>
</gene>
<organism evidence="3 4">
    <name type="scientific">Helobdella robusta</name>
    <name type="common">Californian leech</name>
    <dbReference type="NCBI Taxonomy" id="6412"/>
    <lineage>
        <taxon>Eukaryota</taxon>
        <taxon>Metazoa</taxon>
        <taxon>Spiralia</taxon>
        <taxon>Lophotrochozoa</taxon>
        <taxon>Annelida</taxon>
        <taxon>Clitellata</taxon>
        <taxon>Hirudinea</taxon>
        <taxon>Rhynchobdellida</taxon>
        <taxon>Glossiphoniidae</taxon>
        <taxon>Helobdella</taxon>
    </lineage>
</organism>
<dbReference type="SUPFAM" id="SSF46785">
    <property type="entry name" value="Winged helix' DNA-binding domain"/>
    <property type="match status" value="1"/>
</dbReference>
<dbReference type="InterPro" id="IPR036390">
    <property type="entry name" value="WH_DNA-bd_sf"/>
</dbReference>
<dbReference type="InterPro" id="IPR001346">
    <property type="entry name" value="Interferon_reg_fact_DNA-bd_dom"/>
</dbReference>
<dbReference type="STRING" id="6412.T1FX01"/>
<dbReference type="InterPro" id="IPR036388">
    <property type="entry name" value="WH-like_DNA-bd_sf"/>
</dbReference>
<dbReference type="Gene3D" id="1.10.10.10">
    <property type="entry name" value="Winged helix-like DNA-binding domain superfamily/Winged helix DNA-binding domain"/>
    <property type="match status" value="1"/>
</dbReference>
<keyword evidence="4" id="KW-1185">Reference proteome</keyword>
<dbReference type="GO" id="GO:0000976">
    <property type="term" value="F:transcription cis-regulatory region binding"/>
    <property type="evidence" value="ECO:0007669"/>
    <property type="project" value="InterPro"/>
</dbReference>
<sequence>RVLLRPWLENLIESQVVHGLEWLDQKQLIFKIPWKHRSKKSWSVEHSSVFLEWARNTGRWTPGDPEPNYAQLKTRLRCAFNKAPDILEIKEMHKTKCEEAYKVYRFIPKESQCSLIIIISPKL</sequence>
<evidence type="ECO:0000313" key="3">
    <source>
        <dbReference type="EnsemblMetazoa" id="HelroP62390"/>
    </source>
</evidence>
<evidence type="ECO:0000313" key="4">
    <source>
        <dbReference type="Proteomes" id="UP000015101"/>
    </source>
</evidence>
<reference evidence="4" key="1">
    <citation type="submission" date="2012-12" db="EMBL/GenBank/DDBJ databases">
        <authorList>
            <person name="Hellsten U."/>
            <person name="Grimwood J."/>
            <person name="Chapman J.A."/>
            <person name="Shapiro H."/>
            <person name="Aerts A."/>
            <person name="Otillar R.P."/>
            <person name="Terry A.Y."/>
            <person name="Boore J.L."/>
            <person name="Simakov O."/>
            <person name="Marletaz F."/>
            <person name="Cho S.-J."/>
            <person name="Edsinger-Gonzales E."/>
            <person name="Havlak P."/>
            <person name="Kuo D.-H."/>
            <person name="Larsson T."/>
            <person name="Lv J."/>
            <person name="Arendt D."/>
            <person name="Savage R."/>
            <person name="Osoegawa K."/>
            <person name="de Jong P."/>
            <person name="Lindberg D.R."/>
            <person name="Seaver E.C."/>
            <person name="Weisblat D.A."/>
            <person name="Putnam N.H."/>
            <person name="Grigoriev I.V."/>
            <person name="Rokhsar D.S."/>
        </authorList>
    </citation>
    <scope>NUCLEOTIDE SEQUENCE</scope>
</reference>
<dbReference type="AlphaFoldDB" id="T1FX01"/>
<dbReference type="PANTHER" id="PTHR11949:SF17">
    <property type="entry name" value="IRF TRYPTOPHAN PENTAD REPEAT DOMAIN-CONTAINING PROTEIN"/>
    <property type="match status" value="1"/>
</dbReference>
<dbReference type="Pfam" id="PF00605">
    <property type="entry name" value="IRF"/>
    <property type="match status" value="1"/>
</dbReference>
<dbReference type="OrthoDB" id="6538197at2759"/>
<evidence type="ECO:0000313" key="2">
    <source>
        <dbReference type="EMBL" id="ESO13131.1"/>
    </source>
</evidence>
<dbReference type="RefSeq" id="XP_009009851.1">
    <property type="nucleotide sequence ID" value="XM_009011603.1"/>
</dbReference>
<dbReference type="InParanoid" id="T1FX01"/>
<dbReference type="SMART" id="SM00348">
    <property type="entry name" value="IRF"/>
    <property type="match status" value="1"/>
</dbReference>
<evidence type="ECO:0000259" key="1">
    <source>
        <dbReference type="PROSITE" id="PS51507"/>
    </source>
</evidence>
<dbReference type="eggNOG" id="ENOG502QUE4">
    <property type="taxonomic scope" value="Eukaryota"/>
</dbReference>
<reference evidence="3" key="3">
    <citation type="submission" date="2015-06" db="UniProtKB">
        <authorList>
            <consortium name="EnsemblMetazoa"/>
        </authorList>
    </citation>
    <scope>IDENTIFICATION</scope>
</reference>
<proteinExistence type="predicted"/>
<dbReference type="PANTHER" id="PTHR11949">
    <property type="entry name" value="INTERFERON REGULATORY FACTOR"/>
    <property type="match status" value="1"/>
</dbReference>